<proteinExistence type="predicted"/>
<dbReference type="InterPro" id="IPR011008">
    <property type="entry name" value="Dimeric_a/b-barrel"/>
</dbReference>
<gene>
    <name evidence="3" type="ORF">J2I46_29020</name>
</gene>
<dbReference type="SMART" id="SM00886">
    <property type="entry name" value="Dabb"/>
    <property type="match status" value="1"/>
</dbReference>
<evidence type="ECO:0000313" key="3">
    <source>
        <dbReference type="EMBL" id="MBO0952657.1"/>
    </source>
</evidence>
<dbReference type="InterPro" id="IPR044662">
    <property type="entry name" value="HS1/DABB1-like"/>
</dbReference>
<dbReference type="Proteomes" id="UP000664628">
    <property type="component" value="Unassembled WGS sequence"/>
</dbReference>
<dbReference type="Pfam" id="PF07876">
    <property type="entry name" value="Dabb"/>
    <property type="match status" value="1"/>
</dbReference>
<dbReference type="RefSeq" id="WP_207332605.1">
    <property type="nucleotide sequence ID" value="NZ_JAFMYW010000012.1"/>
</dbReference>
<sequence length="96" mass="11153">MITHTVFFTLKHPSDSTEANQFFDAARELAAIPGVQQFTCLKQISPKNKFDFGLSMVFDTQALYDQYTNHPDHTRFVAQYWTSNVADFMEIDYQSF</sequence>
<protein>
    <submittedName>
        <fullName evidence="3">Dabb family protein</fullName>
    </submittedName>
</protein>
<dbReference type="InterPro" id="IPR013097">
    <property type="entry name" value="Dabb"/>
</dbReference>
<dbReference type="PROSITE" id="PS51502">
    <property type="entry name" value="S_R_A_B_BARREL"/>
    <property type="match status" value="1"/>
</dbReference>
<name>A0ABS3JRM1_9BACT</name>
<comment type="caution">
    <text evidence="3">The sequence shown here is derived from an EMBL/GenBank/DDBJ whole genome shotgun (WGS) entry which is preliminary data.</text>
</comment>
<evidence type="ECO:0000259" key="2">
    <source>
        <dbReference type="PROSITE" id="PS51502"/>
    </source>
</evidence>
<dbReference type="PANTHER" id="PTHR33178:SF10">
    <property type="entry name" value="STRESS-RESPONSE A_B BARREL DOMAIN-CONTAINING PROTEIN"/>
    <property type="match status" value="1"/>
</dbReference>
<dbReference type="EMBL" id="JAFMYW010000012">
    <property type="protein sequence ID" value="MBO0952657.1"/>
    <property type="molecule type" value="Genomic_DNA"/>
</dbReference>
<dbReference type="SUPFAM" id="SSF54909">
    <property type="entry name" value="Dimeric alpha+beta barrel"/>
    <property type="match status" value="1"/>
</dbReference>
<dbReference type="Gene3D" id="3.30.70.100">
    <property type="match status" value="1"/>
</dbReference>
<comment type="subunit">
    <text evidence="1">Homodimer.</text>
</comment>
<evidence type="ECO:0000256" key="1">
    <source>
        <dbReference type="ARBA" id="ARBA00011738"/>
    </source>
</evidence>
<dbReference type="PANTHER" id="PTHR33178">
    <property type="match status" value="1"/>
</dbReference>
<reference evidence="3 4" key="1">
    <citation type="submission" date="2021-03" db="EMBL/GenBank/DDBJ databases">
        <title>Fibrella sp. HMF5405 genome sequencing and assembly.</title>
        <authorList>
            <person name="Kang H."/>
            <person name="Kim H."/>
            <person name="Bae S."/>
            <person name="Joh K."/>
        </authorList>
    </citation>
    <scope>NUCLEOTIDE SEQUENCE [LARGE SCALE GENOMIC DNA]</scope>
    <source>
        <strain evidence="3 4">HMF5405</strain>
    </source>
</reference>
<evidence type="ECO:0000313" key="4">
    <source>
        <dbReference type="Proteomes" id="UP000664628"/>
    </source>
</evidence>
<feature type="domain" description="Stress-response A/B barrel" evidence="2">
    <location>
        <begin position="2"/>
        <end position="93"/>
    </location>
</feature>
<organism evidence="3 4">
    <name type="scientific">Fibrella forsythiae</name>
    <dbReference type="NCBI Taxonomy" id="2817061"/>
    <lineage>
        <taxon>Bacteria</taxon>
        <taxon>Pseudomonadati</taxon>
        <taxon>Bacteroidota</taxon>
        <taxon>Cytophagia</taxon>
        <taxon>Cytophagales</taxon>
        <taxon>Spirosomataceae</taxon>
        <taxon>Fibrella</taxon>
    </lineage>
</organism>
<keyword evidence="4" id="KW-1185">Reference proteome</keyword>
<accession>A0ABS3JRM1</accession>